<dbReference type="PROSITE" id="PS51257">
    <property type="entry name" value="PROKAR_LIPOPROTEIN"/>
    <property type="match status" value="1"/>
</dbReference>
<dbReference type="Gene3D" id="3.10.620.30">
    <property type="match status" value="1"/>
</dbReference>
<keyword evidence="2" id="KW-0472">Membrane</keyword>
<gene>
    <name evidence="4" type="ORF">H8Z77_09405</name>
</gene>
<keyword evidence="2" id="KW-1133">Transmembrane helix</keyword>
<dbReference type="PANTHER" id="PTHR33490">
    <property type="entry name" value="BLR5614 PROTEIN-RELATED"/>
    <property type="match status" value="1"/>
</dbReference>
<reference evidence="4 5" key="1">
    <citation type="submission" date="2020-08" db="EMBL/GenBank/DDBJ databases">
        <title>Genome public.</title>
        <authorList>
            <person name="Liu C."/>
            <person name="Sun Q."/>
        </authorList>
    </citation>
    <scope>NUCLEOTIDE SEQUENCE [LARGE SCALE GENOMIC DNA]</scope>
    <source>
        <strain evidence="4 5">NSJ-27</strain>
    </source>
</reference>
<keyword evidence="1" id="KW-0175">Coiled coil</keyword>
<dbReference type="PANTHER" id="PTHR33490:SF6">
    <property type="entry name" value="SLL1049 PROTEIN"/>
    <property type="match status" value="1"/>
</dbReference>
<name>A0ABR7ISW2_9CLOT</name>
<accession>A0ABR7ISW2</accession>
<feature type="coiled-coil region" evidence="1">
    <location>
        <begin position="58"/>
        <end position="115"/>
    </location>
</feature>
<evidence type="ECO:0000256" key="2">
    <source>
        <dbReference type="SAM" id="Phobius"/>
    </source>
</evidence>
<comment type="caution">
    <text evidence="4">The sequence shown here is derived from an EMBL/GenBank/DDBJ whole genome shotgun (WGS) entry which is preliminary data.</text>
</comment>
<dbReference type="Pfam" id="PF01841">
    <property type="entry name" value="Transglut_core"/>
    <property type="match status" value="1"/>
</dbReference>
<protein>
    <submittedName>
        <fullName evidence="4">Transglutaminase domain-containing protein</fullName>
    </submittedName>
</protein>
<dbReference type="InterPro" id="IPR002931">
    <property type="entry name" value="Transglutaminase-like"/>
</dbReference>
<evidence type="ECO:0000256" key="1">
    <source>
        <dbReference type="SAM" id="Coils"/>
    </source>
</evidence>
<dbReference type="RefSeq" id="WP_186996849.1">
    <property type="nucleotide sequence ID" value="NZ_JACOQK010000001.1"/>
</dbReference>
<keyword evidence="2" id="KW-0812">Transmembrane</keyword>
<dbReference type="SMART" id="SM00460">
    <property type="entry name" value="TGc"/>
    <property type="match status" value="1"/>
</dbReference>
<organism evidence="4 5">
    <name type="scientific">Clostridium facile</name>
    <dbReference type="NCBI Taxonomy" id="2763035"/>
    <lineage>
        <taxon>Bacteria</taxon>
        <taxon>Bacillati</taxon>
        <taxon>Bacillota</taxon>
        <taxon>Clostridia</taxon>
        <taxon>Eubacteriales</taxon>
        <taxon>Clostridiaceae</taxon>
        <taxon>Clostridium</taxon>
    </lineage>
</organism>
<dbReference type="SUPFAM" id="SSF54001">
    <property type="entry name" value="Cysteine proteinases"/>
    <property type="match status" value="1"/>
</dbReference>
<evidence type="ECO:0000313" key="4">
    <source>
        <dbReference type="EMBL" id="MBC5788228.1"/>
    </source>
</evidence>
<feature type="transmembrane region" description="Helical" evidence="2">
    <location>
        <begin position="12"/>
        <end position="33"/>
    </location>
</feature>
<dbReference type="EMBL" id="JACOQK010000001">
    <property type="protein sequence ID" value="MBC5788228.1"/>
    <property type="molecule type" value="Genomic_DNA"/>
</dbReference>
<proteinExistence type="predicted"/>
<dbReference type="Proteomes" id="UP000649151">
    <property type="component" value="Unassembled WGS sequence"/>
</dbReference>
<dbReference type="InterPro" id="IPR038765">
    <property type="entry name" value="Papain-like_cys_pep_sf"/>
</dbReference>
<sequence>MRPSEAHKKIKFQIMSILLVSAFSVMACSLWMINTQALDTEQASTQVASILEPTKQLAKKLDKELATKIEQIKQQAAQEAAEQQAAEQAAAAQAAAEAEAAAQQAAAQQAAEQQQAAFQWNESPYSATMYLTENCNQRVEPRVSSASNGILKKGTAVQVVAKTDLNFMKLENGNFISADYLTAQAPVVSNTPSSGSSSAIGSTGYTQLDNLINGIFAQIFTPGMSDADKIKACYNYLIDHTDYARGTPMPGGFGDTSVEGSNNYVASAAYGCLTTGKGSCNRYSAAFIAMMRCLGYQANYIMGQTHYANGSMDDHVWAEVVIGGTPYIFDPQVEDNMRARGEGDGYSRYWKTYSQLAGKYVK</sequence>
<evidence type="ECO:0000313" key="5">
    <source>
        <dbReference type="Proteomes" id="UP000649151"/>
    </source>
</evidence>
<feature type="domain" description="Transglutaminase-like" evidence="3">
    <location>
        <begin position="272"/>
        <end position="333"/>
    </location>
</feature>
<keyword evidence="5" id="KW-1185">Reference proteome</keyword>
<evidence type="ECO:0000259" key="3">
    <source>
        <dbReference type="SMART" id="SM00460"/>
    </source>
</evidence>